<dbReference type="Gene3D" id="3.50.50.60">
    <property type="entry name" value="FAD/NAD(P)-binding domain"/>
    <property type="match status" value="1"/>
</dbReference>
<dbReference type="AlphaFoldDB" id="I1D3S3"/>
<feature type="domain" description="Amine oxidase" evidence="13">
    <location>
        <begin position="23"/>
        <end position="482"/>
    </location>
</feature>
<dbReference type="PANTHER" id="PTHR42923:SF3">
    <property type="entry name" value="PROTOPORPHYRINOGEN OXIDASE"/>
    <property type="match status" value="1"/>
</dbReference>
<dbReference type="InterPro" id="IPR036188">
    <property type="entry name" value="FAD/NAD-bd_sf"/>
</dbReference>
<dbReference type="Proteomes" id="UP000005087">
    <property type="component" value="Chromosome"/>
</dbReference>
<dbReference type="eggNOG" id="COG1232">
    <property type="taxonomic scope" value="Bacteria"/>
</dbReference>
<dbReference type="OrthoDB" id="4496419at2"/>
<dbReference type="EMBL" id="CM001484">
    <property type="protein sequence ID" value="EIE99597.1"/>
    <property type="molecule type" value="Genomic_DNA"/>
</dbReference>
<reference evidence="15" key="2">
    <citation type="submission" date="2012-01" db="EMBL/GenBank/DDBJ databases">
        <title>Noncontiguous Finished sequence of chromosome of Saccharomonospora glauca K62.</title>
        <authorList>
            <consortium name="US DOE Joint Genome Institute"/>
            <person name="Lucas S."/>
            <person name="Han J."/>
            <person name="Lapidus A."/>
            <person name="Cheng J.-F."/>
            <person name="Goodwin L."/>
            <person name="Pitluck S."/>
            <person name="Peters L."/>
            <person name="Mikhailova N."/>
            <person name="Held B."/>
            <person name="Detter J.C."/>
            <person name="Han C."/>
            <person name="Tapia R."/>
            <person name="Land M."/>
            <person name="Hauser L."/>
            <person name="Kyrpides N."/>
            <person name="Ivanova N."/>
            <person name="Pagani I."/>
            <person name="Brambilla E.-M."/>
            <person name="Klenk H.-P."/>
            <person name="Woyke T."/>
        </authorList>
    </citation>
    <scope>NUCLEOTIDE SEQUENCE [LARGE SCALE GENOMIC DNA]</scope>
    <source>
        <strain evidence="15">K62</strain>
    </source>
</reference>
<keyword evidence="15" id="KW-1185">Reference proteome</keyword>
<comment type="pathway">
    <text evidence="4 12">Porphyrin-containing compound metabolism; protoheme biosynthesis.</text>
</comment>
<evidence type="ECO:0000256" key="1">
    <source>
        <dbReference type="ARBA" id="ARBA00001755"/>
    </source>
</evidence>
<evidence type="ECO:0000256" key="12">
    <source>
        <dbReference type="RuleBase" id="RU364052"/>
    </source>
</evidence>
<reference evidence="14 15" key="1">
    <citation type="submission" date="2011-09" db="EMBL/GenBank/DDBJ databases">
        <authorList>
            <consortium name="US DOE Joint Genome Institute (JGI-PGF)"/>
            <person name="Lucas S."/>
            <person name="Han J."/>
            <person name="Lapidus A."/>
            <person name="Cheng J.-F."/>
            <person name="Goodwin L."/>
            <person name="Pitluck S."/>
            <person name="Peters L."/>
            <person name="Land M.L."/>
            <person name="Hauser L."/>
            <person name="Brambilla E."/>
            <person name="Klenk H.-P."/>
            <person name="Woyke T.J."/>
        </authorList>
    </citation>
    <scope>NUCLEOTIDE SEQUENCE [LARGE SCALE GENOMIC DNA]</scope>
    <source>
        <strain evidence="14 15">K62</strain>
    </source>
</reference>
<sequence length="485" mass="49927">MTENGKTGERARPRHVVVVGAGIAGLSAAWRLRVELGPDARITVCDAASVPGGKIRTVSLAGRRFDVGAEAVLARRPEAVGLMREVGLGDRMVHPTSASGSVRALGRTLPLPKGTMMGIPASADAVADLLTPEGVRAVAEEASAPPLRLPEHDVSLGGLLRERFGDELVERIVDPLLGGVYAGGADGLGLRATLPAVAAAVDAGASSLTEAVASTMPRKRTQDTEPAAPVFATLRGGLGDLVDRLVESSAADLRLGQPVRELHRRPGGGWRLRLGAAAEAHVPLDADLEADAVVLAVPPPAASRLLASVAPEAAAAYGEMELASMAVVALALPPGTELPPTSGVLIGERELRSDGSRFTAKAFTFSARKWAHHGEEGGPLLVRGSVGRFGEARSLQVADDVLVTRVRSDLAELTGITAEPVDTYVMRWGGGLPQYGVGHAERVARIERAVARLDGLAVAGAALHGVGIPACVATGTAAALRVVGR</sequence>
<dbReference type="GO" id="GO:0006783">
    <property type="term" value="P:heme biosynthetic process"/>
    <property type="evidence" value="ECO:0007669"/>
    <property type="project" value="UniProtKB-UniRule"/>
</dbReference>
<evidence type="ECO:0000256" key="5">
    <source>
        <dbReference type="ARBA" id="ARBA00008310"/>
    </source>
</evidence>
<dbReference type="InterPro" id="IPR050464">
    <property type="entry name" value="Zeta_carotene_desat/Oxidored"/>
</dbReference>
<dbReference type="PANTHER" id="PTHR42923">
    <property type="entry name" value="PROTOPORPHYRINOGEN OXIDASE"/>
    <property type="match status" value="1"/>
</dbReference>
<evidence type="ECO:0000259" key="13">
    <source>
        <dbReference type="Pfam" id="PF01593"/>
    </source>
</evidence>
<evidence type="ECO:0000256" key="6">
    <source>
        <dbReference type="ARBA" id="ARBA00012402"/>
    </source>
</evidence>
<comment type="cofactor">
    <cofactor evidence="2 12">
        <name>FAD</name>
        <dbReference type="ChEBI" id="CHEBI:57692"/>
    </cofactor>
</comment>
<evidence type="ECO:0000313" key="15">
    <source>
        <dbReference type="Proteomes" id="UP000005087"/>
    </source>
</evidence>
<comment type="function">
    <text evidence="3 12">Involved in coproporphyrin-dependent heme b biosynthesis. Catalyzes the oxidation of coproporphyrinogen III to coproporphyrin III.</text>
</comment>
<keyword evidence="8 12" id="KW-0285">Flavoprotein</keyword>
<dbReference type="STRING" id="928724.SacglDRAFT_02711"/>
<evidence type="ECO:0000256" key="8">
    <source>
        <dbReference type="ARBA" id="ARBA00022630"/>
    </source>
</evidence>
<dbReference type="NCBIfam" id="TIGR00562">
    <property type="entry name" value="proto_IX_ox"/>
    <property type="match status" value="1"/>
</dbReference>
<evidence type="ECO:0000256" key="11">
    <source>
        <dbReference type="ARBA" id="ARBA00023133"/>
    </source>
</evidence>
<keyword evidence="12" id="KW-0963">Cytoplasm</keyword>
<accession>I1D3S3</accession>
<keyword evidence="11 12" id="KW-0350">Heme biosynthesis</keyword>
<comment type="subcellular location">
    <subcellularLocation>
        <location evidence="12">Cytoplasm</location>
    </subcellularLocation>
</comment>
<dbReference type="SUPFAM" id="SSF51905">
    <property type="entry name" value="FAD/NAD(P)-binding domain"/>
    <property type="match status" value="1"/>
</dbReference>
<dbReference type="UniPathway" id="UPA00252"/>
<comment type="similarity">
    <text evidence="5 12">Belongs to the protoporphyrinogen/coproporphyrinogen oxidase family. Coproporphyrinogen III oxidase subfamily.</text>
</comment>
<dbReference type="HOGENOM" id="CLU_009629_3_1_11"/>
<evidence type="ECO:0000256" key="7">
    <source>
        <dbReference type="ARBA" id="ARBA00019046"/>
    </source>
</evidence>
<keyword evidence="10 12" id="KW-0560">Oxidoreductase</keyword>
<comment type="catalytic activity">
    <reaction evidence="1">
        <text>coproporphyrinogen III + 3 O2 = coproporphyrin III + 3 H2O2</text>
        <dbReference type="Rhea" id="RHEA:43436"/>
        <dbReference type="ChEBI" id="CHEBI:15379"/>
        <dbReference type="ChEBI" id="CHEBI:16240"/>
        <dbReference type="ChEBI" id="CHEBI:57309"/>
        <dbReference type="ChEBI" id="CHEBI:131725"/>
        <dbReference type="EC" id="1.3.3.15"/>
    </reaction>
    <physiologicalReaction direction="left-to-right" evidence="1">
        <dbReference type="Rhea" id="RHEA:43437"/>
    </physiologicalReaction>
</comment>
<dbReference type="EC" id="1.3.3.15" evidence="6 12"/>
<evidence type="ECO:0000313" key="14">
    <source>
        <dbReference type="EMBL" id="EIE99597.1"/>
    </source>
</evidence>
<dbReference type="Pfam" id="PF01593">
    <property type="entry name" value="Amino_oxidase"/>
    <property type="match status" value="1"/>
</dbReference>
<keyword evidence="9 12" id="KW-0274">FAD</keyword>
<evidence type="ECO:0000256" key="2">
    <source>
        <dbReference type="ARBA" id="ARBA00001974"/>
    </source>
</evidence>
<organism evidence="14 15">
    <name type="scientific">Saccharomonospora glauca K62</name>
    <dbReference type="NCBI Taxonomy" id="928724"/>
    <lineage>
        <taxon>Bacteria</taxon>
        <taxon>Bacillati</taxon>
        <taxon>Actinomycetota</taxon>
        <taxon>Actinomycetes</taxon>
        <taxon>Pseudonocardiales</taxon>
        <taxon>Pseudonocardiaceae</taxon>
        <taxon>Saccharomonospora</taxon>
    </lineage>
</organism>
<dbReference type="GO" id="GO:0004729">
    <property type="term" value="F:oxygen-dependent protoporphyrinogen oxidase activity"/>
    <property type="evidence" value="ECO:0007669"/>
    <property type="project" value="UniProtKB-UniRule"/>
</dbReference>
<dbReference type="RefSeq" id="WP_005465255.1">
    <property type="nucleotide sequence ID" value="NZ_CM001484.1"/>
</dbReference>
<evidence type="ECO:0000256" key="9">
    <source>
        <dbReference type="ARBA" id="ARBA00022827"/>
    </source>
</evidence>
<dbReference type="SUPFAM" id="SSF54373">
    <property type="entry name" value="FAD-linked reductases, C-terminal domain"/>
    <property type="match status" value="1"/>
</dbReference>
<name>I1D3S3_9PSEU</name>
<gene>
    <name evidence="14" type="ORF">SacglDRAFT_02711</name>
</gene>
<dbReference type="InterPro" id="IPR004572">
    <property type="entry name" value="Protoporphyrinogen_oxidase"/>
</dbReference>
<dbReference type="GO" id="GO:0005737">
    <property type="term" value="C:cytoplasm"/>
    <property type="evidence" value="ECO:0007669"/>
    <property type="project" value="UniProtKB-SubCell"/>
</dbReference>
<evidence type="ECO:0000256" key="4">
    <source>
        <dbReference type="ARBA" id="ARBA00004744"/>
    </source>
</evidence>
<dbReference type="Gene3D" id="3.90.660.20">
    <property type="entry name" value="Protoporphyrinogen oxidase, mitochondrial, domain 2"/>
    <property type="match status" value="1"/>
</dbReference>
<evidence type="ECO:0000256" key="10">
    <source>
        <dbReference type="ARBA" id="ARBA00023002"/>
    </source>
</evidence>
<proteinExistence type="inferred from homology"/>
<evidence type="ECO:0000256" key="3">
    <source>
        <dbReference type="ARBA" id="ARBA00002185"/>
    </source>
</evidence>
<dbReference type="Gene3D" id="1.10.3110.10">
    <property type="entry name" value="protoporphyrinogen ix oxidase, domain 3"/>
    <property type="match status" value="1"/>
</dbReference>
<dbReference type="InterPro" id="IPR002937">
    <property type="entry name" value="Amino_oxidase"/>
</dbReference>
<protein>
    <recommendedName>
        <fullName evidence="7 12">Coproporphyrinogen III oxidase</fullName>
        <ecNumber evidence="6 12">1.3.3.15</ecNumber>
    </recommendedName>
</protein>